<protein>
    <recommendedName>
        <fullName evidence="1">Primase C-terminal 1 domain-containing protein</fullName>
    </recommendedName>
</protein>
<name>A0A8S5SMN9_9CAUD</name>
<dbReference type="EMBL" id="BK032631">
    <property type="protein sequence ID" value="DAF52273.1"/>
    <property type="molecule type" value="Genomic_DNA"/>
</dbReference>
<reference evidence="2" key="1">
    <citation type="journal article" date="2021" name="Proc. Natl. Acad. Sci. U.S.A.">
        <title>A Catalog of Tens of Thousands of Viruses from Human Metagenomes Reveals Hidden Associations with Chronic Diseases.</title>
        <authorList>
            <person name="Tisza M.J."/>
            <person name="Buck C.B."/>
        </authorList>
    </citation>
    <scope>NUCLEOTIDE SEQUENCE</scope>
    <source>
        <strain evidence="2">CtIKM86</strain>
    </source>
</reference>
<feature type="domain" description="Primase C-terminal 1" evidence="1">
    <location>
        <begin position="665"/>
        <end position="718"/>
    </location>
</feature>
<dbReference type="InterPro" id="IPR014820">
    <property type="entry name" value="PriCT_1"/>
</dbReference>
<proteinExistence type="predicted"/>
<evidence type="ECO:0000313" key="2">
    <source>
        <dbReference type="EMBL" id="DAF52273.1"/>
    </source>
</evidence>
<accession>A0A8S5SMN9</accession>
<sequence length="725" mass="82612">MIDLTKVSHHPCIEELTNLLCIKTSNQDKGFYRPLIAYFLAVMASSQRAFVHTKFIGNVPVNLYVINLAPSGYGKGVSTGIMEDIIKRFKDFFMHCTFPTLLDKNLKDLANQRSQLNHTDIDSEYQTVLKQSERAGEPIFIFDSGTTPAVKQYRNKLLLAKCGSLNFQCDEIGSNLIPNAELMNSFLELFDRGLIKNKLVKNTQDNVRDIDITGITPANCLLFGTQDKIFDGSSTEDAFYSYLEIGYARRCLFGIGKTMKSKSYYTMSAADIYQQLIQPSNEATVTKWSQVFLGLANPANYNKQIDLPDDVGIELVQYRKDCEIAANKLPEYAGIKKAELSHRYYKALKLAGALAFVDNQAYISMTCLHQAIKLVEESGKSFQTILNRDKPYMKLAKYLMSCDIPQTNADLMEALPFYKGNAKNDMMLLAQAYAYNQHGLIKKTYMDGIEFFKGESLKPTDLNKMILSYSTDVAYDYKNVVVPFKDLYKMTHSSTLIHWINHHVKDGHRCDANSYNKFNMLVIDCDGDINIKLAMDLLKEYTFFVHTTKSNTEPENNRFRMVIPIAYELDLDKEDYKNFMNNILSWIPFHSDEGTNSRVKKWEGCSKGSCFGVDTNYAYNEGILLDPLPFIPHTIRNERYQKENKKAIENLDNLARWFAIRISVGNRNNNMIKYALALKDSGLPYQEVEARVLGLNKQLSSPLTNEELTNTILKSVAQGYVKNEQ</sequence>
<evidence type="ECO:0000259" key="1">
    <source>
        <dbReference type="Pfam" id="PF08708"/>
    </source>
</evidence>
<dbReference type="Pfam" id="PF08708">
    <property type="entry name" value="PriCT_1"/>
    <property type="match status" value="1"/>
</dbReference>
<organism evidence="2">
    <name type="scientific">Podoviridae sp. ctIKM86</name>
    <dbReference type="NCBI Taxonomy" id="2827729"/>
    <lineage>
        <taxon>Viruses</taxon>
        <taxon>Duplodnaviria</taxon>
        <taxon>Heunggongvirae</taxon>
        <taxon>Uroviricota</taxon>
        <taxon>Caudoviricetes</taxon>
    </lineage>
</organism>